<evidence type="ECO:0000313" key="1">
    <source>
        <dbReference type="EMBL" id="CAB4899873.1"/>
    </source>
</evidence>
<dbReference type="EMBL" id="CAFBLX010000175">
    <property type="protein sequence ID" value="CAB4899873.1"/>
    <property type="molecule type" value="Genomic_DNA"/>
</dbReference>
<name>A0A6J7G745_9ZZZZ</name>
<organism evidence="1">
    <name type="scientific">freshwater metagenome</name>
    <dbReference type="NCBI Taxonomy" id="449393"/>
    <lineage>
        <taxon>unclassified sequences</taxon>
        <taxon>metagenomes</taxon>
        <taxon>ecological metagenomes</taxon>
    </lineage>
</organism>
<proteinExistence type="predicted"/>
<reference evidence="1" key="1">
    <citation type="submission" date="2020-05" db="EMBL/GenBank/DDBJ databases">
        <authorList>
            <person name="Chiriac C."/>
            <person name="Salcher M."/>
            <person name="Ghai R."/>
            <person name="Kavagutti S V."/>
        </authorList>
    </citation>
    <scope>NUCLEOTIDE SEQUENCE</scope>
</reference>
<dbReference type="AlphaFoldDB" id="A0A6J7G745"/>
<protein>
    <submittedName>
        <fullName evidence="1">Unannotated protein</fullName>
    </submittedName>
</protein>
<gene>
    <name evidence="1" type="ORF">UFOPK3472_02394</name>
</gene>
<sequence>MRALRDVEPGTTAHDELIATLKELAPQLAAIGVFEPRDPQIAHLVDVATHTD</sequence>
<accession>A0A6J7G745</accession>